<dbReference type="PANTHER" id="PTHR35213">
    <property type="entry name" value="RING-TYPE DOMAIN-CONTAINING PROTEIN-RELATED"/>
    <property type="match status" value="1"/>
</dbReference>
<dbReference type="EMBL" id="HBEA01003044">
    <property type="protein sequence ID" value="CAD8252766.1"/>
    <property type="molecule type" value="Transcribed_RNA"/>
</dbReference>
<feature type="compositionally biased region" description="Basic and acidic residues" evidence="1">
    <location>
        <begin position="263"/>
        <end position="284"/>
    </location>
</feature>
<feature type="region of interest" description="Disordered" evidence="1">
    <location>
        <begin position="229"/>
        <end position="335"/>
    </location>
</feature>
<evidence type="ECO:0000313" key="2">
    <source>
        <dbReference type="EMBL" id="CAD8252766.1"/>
    </source>
</evidence>
<evidence type="ECO:0000256" key="1">
    <source>
        <dbReference type="SAM" id="MobiDB-lite"/>
    </source>
</evidence>
<feature type="compositionally biased region" description="Low complexity" evidence="1">
    <location>
        <begin position="146"/>
        <end position="168"/>
    </location>
</feature>
<organism evidence="2">
    <name type="scientific">Pinguiococcus pyrenoidosus</name>
    <dbReference type="NCBI Taxonomy" id="172671"/>
    <lineage>
        <taxon>Eukaryota</taxon>
        <taxon>Sar</taxon>
        <taxon>Stramenopiles</taxon>
        <taxon>Ochrophyta</taxon>
        <taxon>Pinguiophyceae</taxon>
        <taxon>Pinguiochrysidales</taxon>
        <taxon>Pinguiochrysidaceae</taxon>
        <taxon>Pinguiococcus</taxon>
    </lineage>
</organism>
<protein>
    <submittedName>
        <fullName evidence="2">Uncharacterized protein</fullName>
    </submittedName>
</protein>
<reference evidence="2" key="1">
    <citation type="submission" date="2021-01" db="EMBL/GenBank/DDBJ databases">
        <authorList>
            <person name="Corre E."/>
            <person name="Pelletier E."/>
            <person name="Niang G."/>
            <person name="Scheremetjew M."/>
            <person name="Finn R."/>
            <person name="Kale V."/>
            <person name="Holt S."/>
            <person name="Cochrane G."/>
            <person name="Meng A."/>
            <person name="Brown T."/>
            <person name="Cohen L."/>
        </authorList>
    </citation>
    <scope>NUCLEOTIDE SEQUENCE</scope>
    <source>
        <strain evidence="2">CCMP2078</strain>
    </source>
</reference>
<dbReference type="PANTHER" id="PTHR35213:SF5">
    <property type="entry name" value="RING-TYPE DOMAIN-CONTAINING PROTEIN"/>
    <property type="match status" value="1"/>
</dbReference>
<feature type="compositionally biased region" description="Polar residues" evidence="1">
    <location>
        <begin position="185"/>
        <end position="214"/>
    </location>
</feature>
<accession>A0A7R9U2P8</accession>
<sequence length="429" mass="47519">MDSCGNIPSEVVVRGGLIVSPHVSRVSILRRQGLLPWTAEMRGRWFKEEFDYFNKMYTLFQDGLLADVEAGQAFREFMGDILACDTMRISKKFCGDARIGHLRFPRTPKRDLTEEDLMRLMEEMHIVEKSFLQARARIRPRKRQRSQSIEPGTPSESPPMSTTVTSPPQVGHAAMMPSPSLVRSMPSTPRSLSMGSMSMTKGWASTPTKPTTDQDASGLLLEFLDSVHRTADNSPSSSSADAKMTPERSAHLAPADGWAIRGTKAEDGDQEEPHESKSAMKAEDASESGSTSRENGSEEDGTSRTTADSSDEEKVPPCWTEMRKCPPPAVTHGRSHLATTKTLSPFAEAKGEQPLPQRTTDLPWAARIHSLFQENPGDSYWSFLSELGEEVERSLTTTLGDAVERVRDVFEEEMKRVQSRRQGPGSGQS</sequence>
<dbReference type="AlphaFoldDB" id="A0A7R9U2P8"/>
<feature type="region of interest" description="Disordered" evidence="1">
    <location>
        <begin position="135"/>
        <end position="214"/>
    </location>
</feature>
<proteinExistence type="predicted"/>
<feature type="compositionally biased region" description="Basic residues" evidence="1">
    <location>
        <begin position="136"/>
        <end position="145"/>
    </location>
</feature>
<gene>
    <name evidence="2" type="ORF">PPYR1160_LOCUS2258</name>
</gene>
<name>A0A7R9U2P8_9STRA</name>